<dbReference type="Proteomes" id="UP000038622">
    <property type="component" value="Unassembled WGS sequence"/>
</dbReference>
<dbReference type="AlphaFoldDB" id="A0A0K2X9M0"/>
<evidence type="ECO:0000313" key="11">
    <source>
        <dbReference type="EMBL" id="CRF43517.1"/>
    </source>
</evidence>
<comment type="similarity">
    <text evidence="6">Belongs to the peptidase M24A family. Methionine aminopeptidase type 1 subfamily.</text>
</comment>
<feature type="binding site" evidence="6">
    <location>
        <position position="106"/>
    </location>
    <ligand>
        <name>a divalent metal cation</name>
        <dbReference type="ChEBI" id="CHEBI:60240"/>
        <label>1</label>
    </ligand>
</feature>
<protein>
    <recommendedName>
        <fullName evidence="6 7">Methionine aminopeptidase</fullName>
        <shortName evidence="6">MAP</shortName>
        <shortName evidence="6">MetAP</shortName>
        <ecNumber evidence="6 7">3.4.11.18</ecNumber>
    </recommendedName>
    <alternativeName>
        <fullName evidence="6">Peptidase M</fullName>
    </alternativeName>
</protein>
<dbReference type="GO" id="GO:0006508">
    <property type="term" value="P:proteolysis"/>
    <property type="evidence" value="ECO:0007669"/>
    <property type="project" value="UniProtKB-KW"/>
</dbReference>
<dbReference type="InterPro" id="IPR000994">
    <property type="entry name" value="Pept_M24"/>
</dbReference>
<evidence type="ECO:0000256" key="6">
    <source>
        <dbReference type="HAMAP-Rule" id="MF_01974"/>
    </source>
</evidence>
<evidence type="ECO:0000259" key="8">
    <source>
        <dbReference type="Pfam" id="PF00557"/>
    </source>
</evidence>
<evidence type="ECO:0000256" key="4">
    <source>
        <dbReference type="ARBA" id="ARBA00022723"/>
    </source>
</evidence>
<keyword evidence="4 6" id="KW-0479">Metal-binding</keyword>
<dbReference type="HAMAP" id="MF_01974">
    <property type="entry name" value="MetAP_1"/>
    <property type="match status" value="1"/>
</dbReference>
<dbReference type="InterPro" id="IPR036005">
    <property type="entry name" value="Creatinase/aminopeptidase-like"/>
</dbReference>
<comment type="subunit">
    <text evidence="6">Monomer.</text>
</comment>
<dbReference type="STRING" id="1578720.HAL011_12340"/>
<comment type="function">
    <text evidence="1 6">Removes the N-terminal methionine from nascent proteins. The N-terminal methionine is often cleaved when the second residue in the primary sequence is small and uncharged (Met-Ala-, Cys, Gly, Pro, Ser, Thr, or Val). Requires deformylation of the N(alpha)-formylated initiator methionine before it can be hydrolyzed.</text>
</comment>
<evidence type="ECO:0000313" key="12">
    <source>
        <dbReference type="Proteomes" id="UP000038622"/>
    </source>
</evidence>
<reference evidence="10" key="1">
    <citation type="submission" date="2014-12" db="EMBL/GenBank/DDBJ databases">
        <title>Whole genome sequences of four Staphylococcus schleiferi canine isolates.</title>
        <authorList>
            <person name="Misic A.M."/>
            <person name="Cain C."/>
            <person name="Morris D.O."/>
            <person name="Rankin S."/>
            <person name="Beiting D."/>
        </authorList>
    </citation>
    <scope>NUCLEOTIDE SEQUENCE</scope>
    <source>
        <strain evidence="9">ASB11</strain>
        <strain evidence="10">ASB13</strain>
        <strain evidence="11">ASB9</strain>
    </source>
</reference>
<dbReference type="GO" id="GO:0070006">
    <property type="term" value="F:metalloaminopeptidase activity"/>
    <property type="evidence" value="ECO:0007669"/>
    <property type="project" value="UniProtKB-UniRule"/>
</dbReference>
<dbReference type="GO" id="GO:0046872">
    <property type="term" value="F:metal ion binding"/>
    <property type="evidence" value="ECO:0007669"/>
    <property type="project" value="UniProtKB-UniRule"/>
</dbReference>
<organism evidence="10 14">
    <name type="scientific">Helicobacter ailurogastricus</name>
    <dbReference type="NCBI Taxonomy" id="1578720"/>
    <lineage>
        <taxon>Bacteria</taxon>
        <taxon>Pseudomonadati</taxon>
        <taxon>Campylobacterota</taxon>
        <taxon>Epsilonproteobacteria</taxon>
        <taxon>Campylobacterales</taxon>
        <taxon>Helicobacteraceae</taxon>
        <taxon>Helicobacter</taxon>
    </lineage>
</organism>
<dbReference type="PROSITE" id="PS00680">
    <property type="entry name" value="MAP_1"/>
    <property type="match status" value="1"/>
</dbReference>
<keyword evidence="5 6" id="KW-0378">Hydrolase</keyword>
<keyword evidence="2 6" id="KW-0031">Aminopeptidase</keyword>
<evidence type="ECO:0000313" key="9">
    <source>
        <dbReference type="EMBL" id="CRF41438.1"/>
    </source>
</evidence>
<evidence type="ECO:0000256" key="3">
    <source>
        <dbReference type="ARBA" id="ARBA00022670"/>
    </source>
</evidence>
<dbReference type="EMBL" id="CDMN01000002">
    <property type="protein sequence ID" value="CRF43517.1"/>
    <property type="molecule type" value="Genomic_DNA"/>
</dbReference>
<evidence type="ECO:0000256" key="1">
    <source>
        <dbReference type="ARBA" id="ARBA00002521"/>
    </source>
</evidence>
<feature type="binding site" evidence="6">
    <location>
        <position position="237"/>
    </location>
    <ligand>
        <name>a divalent metal cation</name>
        <dbReference type="ChEBI" id="CHEBI:60240"/>
        <label>2</label>
        <note>catalytic</note>
    </ligand>
</feature>
<evidence type="ECO:0000256" key="2">
    <source>
        <dbReference type="ARBA" id="ARBA00022438"/>
    </source>
</evidence>
<evidence type="ECO:0000313" key="13">
    <source>
        <dbReference type="Proteomes" id="UP000041394"/>
    </source>
</evidence>
<feature type="binding site" evidence="6">
    <location>
        <position position="176"/>
    </location>
    <ligand>
        <name>substrate</name>
    </ligand>
</feature>
<dbReference type="PANTHER" id="PTHR43330">
    <property type="entry name" value="METHIONINE AMINOPEPTIDASE"/>
    <property type="match status" value="1"/>
</dbReference>
<dbReference type="RefSeq" id="WP_053941796.1">
    <property type="nucleotide sequence ID" value="NZ_CDMH01000058.1"/>
</dbReference>
<dbReference type="Gene3D" id="3.90.230.10">
    <property type="entry name" value="Creatinase/methionine aminopeptidase superfamily"/>
    <property type="match status" value="1"/>
</dbReference>
<dbReference type="InterPro" id="IPR002467">
    <property type="entry name" value="Pept_M24A_MAP1"/>
</dbReference>
<name>A0A0K2X9M0_9HELI</name>
<comment type="cofactor">
    <cofactor evidence="6">
        <name>Co(2+)</name>
        <dbReference type="ChEBI" id="CHEBI:48828"/>
    </cofactor>
    <cofactor evidence="6">
        <name>Zn(2+)</name>
        <dbReference type="ChEBI" id="CHEBI:29105"/>
    </cofactor>
    <cofactor evidence="6">
        <name>Mn(2+)</name>
        <dbReference type="ChEBI" id="CHEBI:29035"/>
    </cofactor>
    <cofactor evidence="6">
        <name>Fe(2+)</name>
        <dbReference type="ChEBI" id="CHEBI:29033"/>
    </cofactor>
    <text evidence="6">Binds 2 divalent metal cations per subunit. Has a high-affinity and a low affinity metal-binding site. The true nature of the physiological cofactor is under debate. The enzyme is active with cobalt, zinc, manganese or divalent iron ions. Most likely, methionine aminopeptidases function as mononuclear Fe(2+)-metalloproteases under physiological conditions, and the catalytically relevant metal-binding site has been assigned to the histidine-containing high-affinity site.</text>
</comment>
<comment type="catalytic activity">
    <reaction evidence="6 7">
        <text>Release of N-terminal amino acids, preferentially methionine, from peptides and arylamides.</text>
        <dbReference type="EC" id="3.4.11.18"/>
    </reaction>
</comment>
<evidence type="ECO:0000313" key="10">
    <source>
        <dbReference type="EMBL" id="CRF43212.1"/>
    </source>
</evidence>
<dbReference type="GO" id="GO:0005829">
    <property type="term" value="C:cytosol"/>
    <property type="evidence" value="ECO:0007669"/>
    <property type="project" value="TreeGrafter"/>
</dbReference>
<dbReference type="GO" id="GO:0004239">
    <property type="term" value="F:initiator methionyl aminopeptidase activity"/>
    <property type="evidence" value="ECO:0007669"/>
    <property type="project" value="UniProtKB-UniRule"/>
</dbReference>
<dbReference type="Pfam" id="PF00557">
    <property type="entry name" value="Peptidase_M24"/>
    <property type="match status" value="1"/>
</dbReference>
<feature type="binding site" evidence="6">
    <location>
        <position position="169"/>
    </location>
    <ligand>
        <name>a divalent metal cation</name>
        <dbReference type="ChEBI" id="CHEBI:60240"/>
        <label>2</label>
        <note>catalytic</note>
    </ligand>
</feature>
<reference evidence="13 14" key="2">
    <citation type="submission" date="2014-12" db="EMBL/GenBank/DDBJ databases">
        <authorList>
            <person name="Jaenicke S."/>
        </authorList>
    </citation>
    <scope>NUCLEOTIDE SEQUENCE [LARGE SCALE GENOMIC DNA]</scope>
</reference>
<evidence type="ECO:0000256" key="7">
    <source>
        <dbReference type="RuleBase" id="RU003653"/>
    </source>
</evidence>
<sequence>MAIALRNSKELALLAKAGQVVGQTLKLLKEKAQVGVSLLELDALAEENIYKMGGKPAFKGLYGFPNSLCVSLNEVVIHGIPTEYQLQEGDIVGLDLGACVAGYFGDAAITLAIGQATEKDQALIACAKESLYAAISQLKVGMHFKEVSFLLEQEITKRGFVPLLDFCGHGIGKRPHEEPQIPNYLAPQANPKSGPKIKEGMVFCLEPMVCQKEGSPKILKDKWSVVSTDGLNTSHYEHTIAMVGQKAQILTEA</sequence>
<dbReference type="SUPFAM" id="SSF55920">
    <property type="entry name" value="Creatinase/aminopeptidase"/>
    <property type="match status" value="1"/>
</dbReference>
<accession>A0A0K2X9M0</accession>
<dbReference type="Proteomes" id="UP000041394">
    <property type="component" value="Unassembled WGS sequence"/>
</dbReference>
<dbReference type="OrthoDB" id="9802055at2"/>
<proteinExistence type="inferred from homology"/>
<evidence type="ECO:0000313" key="14">
    <source>
        <dbReference type="Proteomes" id="UP000045175"/>
    </source>
</evidence>
<feature type="binding site" evidence="6">
    <location>
        <position position="78"/>
    </location>
    <ligand>
        <name>substrate</name>
    </ligand>
</feature>
<dbReference type="InterPro" id="IPR001714">
    <property type="entry name" value="Pept_M24_MAP"/>
</dbReference>
<feature type="binding site" evidence="6">
    <location>
        <position position="106"/>
    </location>
    <ligand>
        <name>a divalent metal cation</name>
        <dbReference type="ChEBI" id="CHEBI:60240"/>
        <label>2</label>
        <note>catalytic</note>
    </ligand>
</feature>
<keyword evidence="3 6" id="KW-0645">Protease</keyword>
<gene>
    <name evidence="6" type="primary">map</name>
    <name evidence="9" type="ORF">HAL011_12340</name>
    <name evidence="10" type="ORF">HAL013_14370</name>
    <name evidence="11" type="ORF">HAL09_00590</name>
</gene>
<evidence type="ECO:0000256" key="5">
    <source>
        <dbReference type="ARBA" id="ARBA00022801"/>
    </source>
</evidence>
<dbReference type="NCBIfam" id="TIGR00500">
    <property type="entry name" value="met_pdase_I"/>
    <property type="match status" value="1"/>
</dbReference>
<dbReference type="EC" id="3.4.11.18" evidence="6 7"/>
<dbReference type="EMBL" id="CDMH01000058">
    <property type="protein sequence ID" value="CRF43212.1"/>
    <property type="molecule type" value="Genomic_DNA"/>
</dbReference>
<keyword evidence="12" id="KW-1185">Reference proteome</keyword>
<feature type="binding site" evidence="6">
    <location>
        <position position="95"/>
    </location>
    <ligand>
        <name>a divalent metal cation</name>
        <dbReference type="ChEBI" id="CHEBI:60240"/>
        <label>1</label>
    </ligand>
</feature>
<dbReference type="PRINTS" id="PR00599">
    <property type="entry name" value="MAPEPTIDASE"/>
</dbReference>
<dbReference type="Proteomes" id="UP000045175">
    <property type="component" value="Unassembled WGS sequence"/>
</dbReference>
<dbReference type="CDD" id="cd01086">
    <property type="entry name" value="MetAP1"/>
    <property type="match status" value="1"/>
</dbReference>
<reference evidence="12" key="3">
    <citation type="submission" date="2014-12" db="EMBL/GenBank/DDBJ databases">
        <authorList>
            <person name="Smet A."/>
        </authorList>
    </citation>
    <scope>NUCLEOTIDE SEQUENCE [LARGE SCALE GENOMIC DNA]</scope>
</reference>
<dbReference type="EMBL" id="CDML01000039">
    <property type="protein sequence ID" value="CRF41438.1"/>
    <property type="molecule type" value="Genomic_DNA"/>
</dbReference>
<feature type="binding site" evidence="6">
    <location>
        <position position="206"/>
    </location>
    <ligand>
        <name>a divalent metal cation</name>
        <dbReference type="ChEBI" id="CHEBI:60240"/>
        <label>2</label>
        <note>catalytic</note>
    </ligand>
</feature>
<feature type="domain" description="Peptidase M24" evidence="8">
    <location>
        <begin position="13"/>
        <end position="240"/>
    </location>
</feature>
<dbReference type="PANTHER" id="PTHR43330:SF27">
    <property type="entry name" value="METHIONINE AMINOPEPTIDASE"/>
    <property type="match status" value="1"/>
</dbReference>
<feature type="binding site" evidence="6">
    <location>
        <position position="237"/>
    </location>
    <ligand>
        <name>a divalent metal cation</name>
        <dbReference type="ChEBI" id="CHEBI:60240"/>
        <label>1</label>
    </ligand>
</feature>